<protein>
    <submittedName>
        <fullName evidence="1">Uncharacterized protein</fullName>
    </submittedName>
</protein>
<dbReference type="EMBL" id="JBBWWQ010000017">
    <property type="protein sequence ID" value="KAK8924114.1"/>
    <property type="molecule type" value="Genomic_DNA"/>
</dbReference>
<evidence type="ECO:0000313" key="1">
    <source>
        <dbReference type="EMBL" id="KAK8924114.1"/>
    </source>
</evidence>
<keyword evidence="2" id="KW-1185">Reference proteome</keyword>
<name>A0AAP0FYJ4_9ASPA</name>
<reference evidence="1 2" key="1">
    <citation type="journal article" date="2022" name="Nat. Plants">
        <title>Genomes of leafy and leafless Platanthera orchids illuminate the evolution of mycoheterotrophy.</title>
        <authorList>
            <person name="Li M.H."/>
            <person name="Liu K.W."/>
            <person name="Li Z."/>
            <person name="Lu H.C."/>
            <person name="Ye Q.L."/>
            <person name="Zhang D."/>
            <person name="Wang J.Y."/>
            <person name="Li Y.F."/>
            <person name="Zhong Z.M."/>
            <person name="Liu X."/>
            <person name="Yu X."/>
            <person name="Liu D.K."/>
            <person name="Tu X.D."/>
            <person name="Liu B."/>
            <person name="Hao Y."/>
            <person name="Liao X.Y."/>
            <person name="Jiang Y.T."/>
            <person name="Sun W.H."/>
            <person name="Chen J."/>
            <person name="Chen Y.Q."/>
            <person name="Ai Y."/>
            <person name="Zhai J.W."/>
            <person name="Wu S.S."/>
            <person name="Zhou Z."/>
            <person name="Hsiao Y.Y."/>
            <person name="Wu W.L."/>
            <person name="Chen Y.Y."/>
            <person name="Lin Y.F."/>
            <person name="Hsu J.L."/>
            <person name="Li C.Y."/>
            <person name="Wang Z.W."/>
            <person name="Zhao X."/>
            <person name="Zhong W.Y."/>
            <person name="Ma X.K."/>
            <person name="Ma L."/>
            <person name="Huang J."/>
            <person name="Chen G.Z."/>
            <person name="Huang M.Z."/>
            <person name="Huang L."/>
            <person name="Peng D.H."/>
            <person name="Luo Y.B."/>
            <person name="Zou S.Q."/>
            <person name="Chen S.P."/>
            <person name="Lan S."/>
            <person name="Tsai W.C."/>
            <person name="Van de Peer Y."/>
            <person name="Liu Z.J."/>
        </authorList>
    </citation>
    <scope>NUCLEOTIDE SEQUENCE [LARGE SCALE GENOMIC DNA]</scope>
    <source>
        <strain evidence="1">Lor287</strain>
    </source>
</reference>
<organism evidence="1 2">
    <name type="scientific">Platanthera zijinensis</name>
    <dbReference type="NCBI Taxonomy" id="2320716"/>
    <lineage>
        <taxon>Eukaryota</taxon>
        <taxon>Viridiplantae</taxon>
        <taxon>Streptophyta</taxon>
        <taxon>Embryophyta</taxon>
        <taxon>Tracheophyta</taxon>
        <taxon>Spermatophyta</taxon>
        <taxon>Magnoliopsida</taxon>
        <taxon>Liliopsida</taxon>
        <taxon>Asparagales</taxon>
        <taxon>Orchidaceae</taxon>
        <taxon>Orchidoideae</taxon>
        <taxon>Orchideae</taxon>
        <taxon>Orchidinae</taxon>
        <taxon>Platanthera</taxon>
    </lineage>
</organism>
<dbReference type="AlphaFoldDB" id="A0AAP0FYJ4"/>
<accession>A0AAP0FYJ4</accession>
<dbReference type="Proteomes" id="UP001418222">
    <property type="component" value="Unassembled WGS sequence"/>
</dbReference>
<proteinExistence type="predicted"/>
<sequence>MKRRSLYPDSFSFAFLLKAAANSGSLYAGTQLHSHVTHCNREKRKPRGSIQAYTGARIQRKRNSQVSNPGLDLQPTAGGQLAVKPVSEPASEVQPEPEVAVLASEASEQAVQIELVPTTVPELQEMDSESQIEKSTVWDDSPGLELRYSPGTGCHGRRNGKSCFKNFAKSALLTYLVNQDKEPDDAPSEIIYESPELDPNFRMARFLELVGAAQIRKAKEEGKDTAGLTTMSKFRKKELEKFQVRPEMFDPPKYMEKHPEAVVPRTTKLKIIGEQDLKLSKKEALDPTRKITFQVFTWTFFEPGGALILLELSSSVHVIVLL</sequence>
<comment type="caution">
    <text evidence="1">The sequence shown here is derived from an EMBL/GenBank/DDBJ whole genome shotgun (WGS) entry which is preliminary data.</text>
</comment>
<gene>
    <name evidence="1" type="ORF">KSP39_PZI019177</name>
</gene>
<evidence type="ECO:0000313" key="2">
    <source>
        <dbReference type="Proteomes" id="UP001418222"/>
    </source>
</evidence>